<proteinExistence type="predicted"/>
<evidence type="ECO:0000313" key="3">
    <source>
        <dbReference type="Proteomes" id="UP000021108"/>
    </source>
</evidence>
<evidence type="ECO:0000313" key="2">
    <source>
        <dbReference type="EMBL" id="EXC09573.1"/>
    </source>
</evidence>
<dbReference type="Pfam" id="PF03572">
    <property type="entry name" value="Peptidase_S41"/>
    <property type="match status" value="1"/>
</dbReference>
<dbReference type="PATRIC" id="fig|1310607.3.peg.412"/>
<dbReference type="GO" id="GO:0007165">
    <property type="term" value="P:signal transduction"/>
    <property type="evidence" value="ECO:0007669"/>
    <property type="project" value="TreeGrafter"/>
</dbReference>
<gene>
    <name evidence="2" type="ORF">J506_0421</name>
</gene>
<dbReference type="PANTHER" id="PTHR32060:SF30">
    <property type="entry name" value="CARBOXY-TERMINAL PROCESSING PROTEASE CTPA"/>
    <property type="match status" value="1"/>
</dbReference>
<comment type="caution">
    <text evidence="2">The sequence shown here is derived from an EMBL/GenBank/DDBJ whole genome shotgun (WGS) entry which is preliminary data.</text>
</comment>
<sequence>MPTLFFYTILPLFIFLSVLGKYTYAQQPSTTLMTREECKQDLDFIAYFLLHNDAGINALAWSNYPSFIQKVLDIQTKKSVQAQTVQECLNAIKPFLTSIRKGHLWVSGKPMIEDVFQNHENIQPPLKVTTKQLSNLTTYIHIPSFDEDIHTQLENIIQENQDDIIHKPYLIIDVRNNNGGFDSAFKPLLMLMGDTRYWLQSPQIYTTSANIQSWKEIERLISTSSDKKFLRDIIEKMELKKAGWVNMFDQLEVSEFIQGYKNMTYPNKVIVLVGENCGSSCEQFVLYAQQNPNVTTMGQRTYGALDASNVREKQTPSGKILLSYATTFVFRHRQLNIDTVGIPPGILLPPPQNHQTSEAEIDLAKRFLEQQ</sequence>
<dbReference type="GO" id="GO:0006508">
    <property type="term" value="P:proteolysis"/>
    <property type="evidence" value="ECO:0007669"/>
    <property type="project" value="InterPro"/>
</dbReference>
<dbReference type="SUPFAM" id="SSF52096">
    <property type="entry name" value="ClpP/crotonase"/>
    <property type="match status" value="1"/>
</dbReference>
<dbReference type="GO" id="GO:0004175">
    <property type="term" value="F:endopeptidase activity"/>
    <property type="evidence" value="ECO:0007669"/>
    <property type="project" value="TreeGrafter"/>
</dbReference>
<dbReference type="PANTHER" id="PTHR32060">
    <property type="entry name" value="TAIL-SPECIFIC PROTEASE"/>
    <property type="match status" value="1"/>
</dbReference>
<dbReference type="GO" id="GO:0008236">
    <property type="term" value="F:serine-type peptidase activity"/>
    <property type="evidence" value="ECO:0007669"/>
    <property type="project" value="InterPro"/>
</dbReference>
<organism evidence="2 3">
    <name type="scientific">Acinetobacter baumannii 625974</name>
    <dbReference type="NCBI Taxonomy" id="1310607"/>
    <lineage>
        <taxon>Bacteria</taxon>
        <taxon>Pseudomonadati</taxon>
        <taxon>Pseudomonadota</taxon>
        <taxon>Gammaproteobacteria</taxon>
        <taxon>Moraxellales</taxon>
        <taxon>Moraxellaceae</taxon>
        <taxon>Acinetobacter</taxon>
        <taxon>Acinetobacter calcoaceticus/baumannii complex</taxon>
    </lineage>
</organism>
<feature type="domain" description="Tail specific protease" evidence="1">
    <location>
        <begin position="138"/>
        <end position="346"/>
    </location>
</feature>
<protein>
    <submittedName>
        <fullName evidence="2">Peptidase S41 family protein</fullName>
    </submittedName>
</protein>
<dbReference type="InterPro" id="IPR029045">
    <property type="entry name" value="ClpP/crotonase-like_dom_sf"/>
</dbReference>
<accession>A0A009Q470</accession>
<dbReference type="GO" id="GO:0030288">
    <property type="term" value="C:outer membrane-bounded periplasmic space"/>
    <property type="evidence" value="ECO:0007669"/>
    <property type="project" value="TreeGrafter"/>
</dbReference>
<dbReference type="Proteomes" id="UP000021108">
    <property type="component" value="Unassembled WGS sequence"/>
</dbReference>
<evidence type="ECO:0000259" key="1">
    <source>
        <dbReference type="Pfam" id="PF03572"/>
    </source>
</evidence>
<dbReference type="AlphaFoldDB" id="A0A009Q470"/>
<dbReference type="RefSeq" id="WP_032058648.1">
    <property type="nucleotide sequence ID" value="NZ_JEXD01000002.1"/>
</dbReference>
<dbReference type="InterPro" id="IPR005151">
    <property type="entry name" value="Tail-specific_protease"/>
</dbReference>
<reference evidence="2 3" key="1">
    <citation type="submission" date="2014-02" db="EMBL/GenBank/DDBJ databases">
        <title>Comparative genomics and transcriptomics to identify genetic mechanisms underlying the emergence of carbapenem resistant Acinetobacter baumannii (CRAb).</title>
        <authorList>
            <person name="Harris A.D."/>
            <person name="Johnson K.J."/>
            <person name="George J."/>
            <person name="Shefchek K."/>
            <person name="Daugherty S.C."/>
            <person name="Parankush S."/>
            <person name="Sadzewicz L."/>
            <person name="Tallon L."/>
            <person name="Sengamalay N."/>
            <person name="Hazen T.H."/>
            <person name="Rasko D.A."/>
        </authorList>
    </citation>
    <scope>NUCLEOTIDE SEQUENCE [LARGE SCALE GENOMIC DNA]</scope>
    <source>
        <strain evidence="2 3">625974</strain>
    </source>
</reference>
<dbReference type="EMBL" id="JEXD01000002">
    <property type="protein sequence ID" value="EXC09573.1"/>
    <property type="molecule type" value="Genomic_DNA"/>
</dbReference>
<dbReference type="Gene3D" id="3.90.226.10">
    <property type="entry name" value="2-enoyl-CoA Hydratase, Chain A, domain 1"/>
    <property type="match status" value="1"/>
</dbReference>
<name>A0A009Q470_ACIBA</name>